<evidence type="ECO:0000313" key="8">
    <source>
        <dbReference type="Proteomes" id="UP001519271"/>
    </source>
</evidence>
<dbReference type="Pfam" id="PF13424">
    <property type="entry name" value="TPR_12"/>
    <property type="match status" value="2"/>
</dbReference>
<dbReference type="PROSITE" id="PS50943">
    <property type="entry name" value="HTH_CROC1"/>
    <property type="match status" value="1"/>
</dbReference>
<dbReference type="CDD" id="cd00093">
    <property type="entry name" value="HTH_XRE"/>
    <property type="match status" value="1"/>
</dbReference>
<dbReference type="InterPro" id="IPR010982">
    <property type="entry name" value="Lambda_DNA-bd_dom_sf"/>
</dbReference>
<organism evidence="7 8">
    <name type="scientific">Youngiibacter multivorans</name>
    <dbReference type="NCBI Taxonomy" id="937251"/>
    <lineage>
        <taxon>Bacteria</taxon>
        <taxon>Bacillati</taxon>
        <taxon>Bacillota</taxon>
        <taxon>Clostridia</taxon>
        <taxon>Eubacteriales</taxon>
        <taxon>Clostridiaceae</taxon>
        <taxon>Youngiibacter</taxon>
    </lineage>
</organism>
<evidence type="ECO:0000256" key="1">
    <source>
        <dbReference type="ARBA" id="ARBA00004496"/>
    </source>
</evidence>
<sequence>MEVLSLGEKIKKRRKELDMTLKDVAGDRVTPGQISLVESGKSNPSMDLLEYLAATLDVSVEYFMESEVTQAETICKYYNRMAEINLTHGDIDKALSFIDKADKFVDKYNLSLAKARNLFLRGVYKTRMKEYEEAYDYLFKCNLIYSSINYYEGFLENFMFAGKSFLDFDSIPLALSYFHKSESLFKEEIITDEFLLGKVYFYLAMGYQKTGKLEKAKEYTKLCSDKFEKLSDRIGYGNLLTALAEDYEAKGNLKEALTYSNMALNLFKDYDSEKEYAMMEQSLGDLYMGFEDYDEALGHFMRAKDIYSMTSDRRYNDILLSIVECQAYLGRHSDSLDTMKFLEKIFEEDDSLGNLHLYRLKAKVQSLMKNHREALNNLILAAQIAKSKGYKDEEAEILILLSKYYLERGKTEEAEGFLDESVSILNQISEDR</sequence>
<keyword evidence="2" id="KW-0963">Cytoplasm</keyword>
<name>A0ABS4G3S9_9CLOT</name>
<gene>
    <name evidence="7" type="ORF">J2Z34_001688</name>
</gene>
<dbReference type="Gene3D" id="1.25.40.10">
    <property type="entry name" value="Tetratricopeptide repeat domain"/>
    <property type="match status" value="3"/>
</dbReference>
<dbReference type="InterPro" id="IPR011990">
    <property type="entry name" value="TPR-like_helical_dom_sf"/>
</dbReference>
<protein>
    <submittedName>
        <fullName evidence="7">Tetratricopeptide (TPR) repeat protein</fullName>
    </submittedName>
</protein>
<evidence type="ECO:0000259" key="6">
    <source>
        <dbReference type="PROSITE" id="PS50943"/>
    </source>
</evidence>
<evidence type="ECO:0000313" key="7">
    <source>
        <dbReference type="EMBL" id="MBP1919200.1"/>
    </source>
</evidence>
<dbReference type="SUPFAM" id="SSF47413">
    <property type="entry name" value="lambda repressor-like DNA-binding domains"/>
    <property type="match status" value="1"/>
</dbReference>
<dbReference type="PANTHER" id="PTHR46630:SF1">
    <property type="entry name" value="TETRATRICOPEPTIDE REPEAT PROTEIN 29"/>
    <property type="match status" value="1"/>
</dbReference>
<dbReference type="InterPro" id="IPR051476">
    <property type="entry name" value="Bac_ResReg_Asp_Phosphatase"/>
</dbReference>
<comment type="subcellular location">
    <subcellularLocation>
        <location evidence="1">Cytoplasm</location>
    </subcellularLocation>
</comment>
<dbReference type="SMART" id="SM00028">
    <property type="entry name" value="TPR"/>
    <property type="match status" value="7"/>
</dbReference>
<accession>A0ABS4G3S9</accession>
<evidence type="ECO:0000256" key="5">
    <source>
        <dbReference type="ARBA" id="ARBA00038253"/>
    </source>
</evidence>
<dbReference type="InterPro" id="IPR019734">
    <property type="entry name" value="TPR_rpt"/>
</dbReference>
<dbReference type="PANTHER" id="PTHR46630">
    <property type="entry name" value="TETRATRICOPEPTIDE REPEAT PROTEIN 29"/>
    <property type="match status" value="1"/>
</dbReference>
<dbReference type="InterPro" id="IPR001387">
    <property type="entry name" value="Cro/C1-type_HTH"/>
</dbReference>
<dbReference type="Pfam" id="PF01381">
    <property type="entry name" value="HTH_3"/>
    <property type="match status" value="1"/>
</dbReference>
<evidence type="ECO:0000256" key="4">
    <source>
        <dbReference type="ARBA" id="ARBA00022803"/>
    </source>
</evidence>
<comment type="similarity">
    <text evidence="5">Belongs to the Rap family.</text>
</comment>
<keyword evidence="8" id="KW-1185">Reference proteome</keyword>
<feature type="domain" description="HTH cro/C1-type" evidence="6">
    <location>
        <begin position="10"/>
        <end position="63"/>
    </location>
</feature>
<dbReference type="EMBL" id="JAGGKC010000012">
    <property type="protein sequence ID" value="MBP1919200.1"/>
    <property type="molecule type" value="Genomic_DNA"/>
</dbReference>
<dbReference type="RefSeq" id="WP_209459407.1">
    <property type="nucleotide sequence ID" value="NZ_JAGGKC010000012.1"/>
</dbReference>
<dbReference type="SMART" id="SM00530">
    <property type="entry name" value="HTH_XRE"/>
    <property type="match status" value="1"/>
</dbReference>
<evidence type="ECO:0000256" key="2">
    <source>
        <dbReference type="ARBA" id="ARBA00022490"/>
    </source>
</evidence>
<keyword evidence="3" id="KW-0677">Repeat</keyword>
<evidence type="ECO:0000256" key="3">
    <source>
        <dbReference type="ARBA" id="ARBA00022737"/>
    </source>
</evidence>
<reference evidence="7 8" key="1">
    <citation type="submission" date="2021-03" db="EMBL/GenBank/DDBJ databases">
        <title>Genomic Encyclopedia of Type Strains, Phase IV (KMG-IV): sequencing the most valuable type-strain genomes for metagenomic binning, comparative biology and taxonomic classification.</title>
        <authorList>
            <person name="Goeker M."/>
        </authorList>
    </citation>
    <scope>NUCLEOTIDE SEQUENCE [LARGE SCALE GENOMIC DNA]</scope>
    <source>
        <strain evidence="7 8">DSM 6139</strain>
    </source>
</reference>
<proteinExistence type="inferred from homology"/>
<keyword evidence="4" id="KW-0802">TPR repeat</keyword>
<dbReference type="Proteomes" id="UP001519271">
    <property type="component" value="Unassembled WGS sequence"/>
</dbReference>
<dbReference type="SUPFAM" id="SSF48452">
    <property type="entry name" value="TPR-like"/>
    <property type="match status" value="3"/>
</dbReference>
<dbReference type="Gene3D" id="1.10.260.40">
    <property type="entry name" value="lambda repressor-like DNA-binding domains"/>
    <property type="match status" value="1"/>
</dbReference>
<comment type="caution">
    <text evidence="7">The sequence shown here is derived from an EMBL/GenBank/DDBJ whole genome shotgun (WGS) entry which is preliminary data.</text>
</comment>